<accession>D1CIA5</accession>
<dbReference type="OrthoDB" id="2638547at2"/>
<dbReference type="eggNOG" id="ENOG5033WF3">
    <property type="taxonomic scope" value="Bacteria"/>
</dbReference>
<gene>
    <name evidence="1" type="ordered locus">Tter_2587</name>
</gene>
<evidence type="ECO:0008006" key="3">
    <source>
        <dbReference type="Google" id="ProtNLM"/>
    </source>
</evidence>
<evidence type="ECO:0000313" key="2">
    <source>
        <dbReference type="Proteomes" id="UP000000323"/>
    </source>
</evidence>
<evidence type="ECO:0000313" key="1">
    <source>
        <dbReference type="EMBL" id="ACZ43476.1"/>
    </source>
</evidence>
<protein>
    <recommendedName>
        <fullName evidence="3">Polymerase nucleotidyl transferase domain-containing protein</fullName>
    </recommendedName>
</protein>
<dbReference type="HOGENOM" id="CLU_949437_0_0_0"/>
<dbReference type="EMBL" id="CP001826">
    <property type="protein sequence ID" value="ACZ43476.1"/>
    <property type="molecule type" value="Genomic_DNA"/>
</dbReference>
<dbReference type="Proteomes" id="UP000000323">
    <property type="component" value="Chromosome 2"/>
</dbReference>
<dbReference type="KEGG" id="ttr:Tter_2587"/>
<organism evidence="1 2">
    <name type="scientific">Thermobaculum terrenum (strain ATCC BAA-798 / CCMEE 7001 / YNP1)</name>
    <dbReference type="NCBI Taxonomy" id="525904"/>
    <lineage>
        <taxon>Bacteria</taxon>
        <taxon>Bacillati</taxon>
        <taxon>Chloroflexota</taxon>
        <taxon>Chloroflexia</taxon>
        <taxon>Candidatus Thermobaculales</taxon>
        <taxon>Candidatus Thermobaculaceae</taxon>
        <taxon>Thermobaculum</taxon>
    </lineage>
</organism>
<sequence length="295" mass="32528">MTLQGLWRGPLSGLMATAGDEDWASLLSEIAWQVRQMLGREPLSAHAADVSLLLVGSAALGVVDEVSDVDLQLVCREQLVEELKRSHRELGIVGAEEDLFVELKLRGGRGGHYTLRTVESLAEELARGEDSALWLAATACALHDPIEVAGLLSQHYPLREEAWLQRCRSTYVAFRQASRVMDNAAERGDGWALLWATTEALRQAHRCALAVDGVPAPYDKWLHAVATRFPTGAAVAQAADACLRWLPNGSAPQPLPHKEHPLVRAVEEVRRVLIAALHGRGIHTPWITHWWRHMG</sequence>
<dbReference type="RefSeq" id="WP_012876507.1">
    <property type="nucleotide sequence ID" value="NC_013526.1"/>
</dbReference>
<dbReference type="STRING" id="525904.Tter_2587"/>
<name>D1CIA5_THET1</name>
<keyword evidence="2" id="KW-1185">Reference proteome</keyword>
<reference evidence="2" key="1">
    <citation type="journal article" date="2010" name="Stand. Genomic Sci.">
        <title>Complete genome sequence of 'Thermobaculum terrenum' type strain (YNP1).</title>
        <authorList>
            <person name="Kiss H."/>
            <person name="Cleland D."/>
            <person name="Lapidus A."/>
            <person name="Lucas S."/>
            <person name="Glavina Del Rio T."/>
            <person name="Nolan M."/>
            <person name="Tice H."/>
            <person name="Han C."/>
            <person name="Goodwin L."/>
            <person name="Pitluck S."/>
            <person name="Liolios K."/>
            <person name="Ivanova N."/>
            <person name="Mavromatis K."/>
            <person name="Ovchinnikova G."/>
            <person name="Pati A."/>
            <person name="Chen A."/>
            <person name="Palaniappan K."/>
            <person name="Land M."/>
            <person name="Hauser L."/>
            <person name="Chang Y."/>
            <person name="Jeffries C."/>
            <person name="Lu M."/>
            <person name="Brettin T."/>
            <person name="Detter J."/>
            <person name="Goker M."/>
            <person name="Tindall B."/>
            <person name="Beck B."/>
            <person name="McDermott T."/>
            <person name="Woyke T."/>
            <person name="Bristow J."/>
            <person name="Eisen J."/>
            <person name="Markowitz V."/>
            <person name="Hugenholtz P."/>
            <person name="Kyrpides N."/>
            <person name="Klenk H."/>
            <person name="Cheng J."/>
        </authorList>
    </citation>
    <scope>NUCLEOTIDE SEQUENCE [LARGE SCALE GENOMIC DNA]</scope>
    <source>
        <strain evidence="2">ATCC BAA-798 / YNP1</strain>
    </source>
</reference>
<proteinExistence type="predicted"/>
<dbReference type="AlphaFoldDB" id="D1CIA5"/>